<accession>A0AA36MLG2</accession>
<dbReference type="AlphaFoldDB" id="A0AA36MLG2"/>
<keyword evidence="2" id="KW-1185">Reference proteome</keyword>
<name>A0AA36MLG2_9DINO</name>
<proteinExistence type="predicted"/>
<dbReference type="Proteomes" id="UP001178507">
    <property type="component" value="Unassembled WGS sequence"/>
</dbReference>
<reference evidence="1" key="1">
    <citation type="submission" date="2023-08" db="EMBL/GenBank/DDBJ databases">
        <authorList>
            <person name="Chen Y."/>
            <person name="Shah S."/>
            <person name="Dougan E. K."/>
            <person name="Thang M."/>
            <person name="Chan C."/>
        </authorList>
    </citation>
    <scope>NUCLEOTIDE SEQUENCE</scope>
</reference>
<dbReference type="EMBL" id="CAUJNA010000430">
    <property type="protein sequence ID" value="CAJ1376919.1"/>
    <property type="molecule type" value="Genomic_DNA"/>
</dbReference>
<evidence type="ECO:0000313" key="2">
    <source>
        <dbReference type="Proteomes" id="UP001178507"/>
    </source>
</evidence>
<gene>
    <name evidence="1" type="ORF">EVOR1521_LOCUS5858</name>
</gene>
<sequence>MSRWAHVEGRHASRRRWFHFLSQRGRETNGKPTVALSSNIAERSRRTHSWLPGRWLHTKELAVLSCCWGFSTAEALVDCSRSPNCTALRRQPCSERGSIANACGHCLPGTQGGDGPMNTVCLSKTACSAIYPGEDTCNFAASNGVGVPFPVPFGRCVCDDGSGRFWPTAPGKCARVVIKFAAGIGEYEVQQCSRGCDDATCAPLALWPPNISQSHYNDVLFQCKLAGEDSVQLLDNCDDVTSQLTPSSFCGHTGFTATSSIYDALGDLPVDCELAPRCPASVLETTRLEQSCCFGTPWSMKLDSLGQELDQSASGFCQMVMQADLNESNSSVTSSFDCLVKTSAPGWSGCACLDSSGFLQAGRTCTVKCEQPDCNLPEDGIRPVPTGWLSSEVDPSLLVDHGKLVSSAANHRHLWPLLLLILTAERLARVA</sequence>
<evidence type="ECO:0000313" key="1">
    <source>
        <dbReference type="EMBL" id="CAJ1376919.1"/>
    </source>
</evidence>
<comment type="caution">
    <text evidence="1">The sequence shown here is derived from an EMBL/GenBank/DDBJ whole genome shotgun (WGS) entry which is preliminary data.</text>
</comment>
<organism evidence="1 2">
    <name type="scientific">Effrenium voratum</name>
    <dbReference type="NCBI Taxonomy" id="2562239"/>
    <lineage>
        <taxon>Eukaryota</taxon>
        <taxon>Sar</taxon>
        <taxon>Alveolata</taxon>
        <taxon>Dinophyceae</taxon>
        <taxon>Suessiales</taxon>
        <taxon>Symbiodiniaceae</taxon>
        <taxon>Effrenium</taxon>
    </lineage>
</organism>
<protein>
    <submittedName>
        <fullName evidence="1">Uncharacterized protein</fullName>
    </submittedName>
</protein>